<dbReference type="AlphaFoldDB" id="A0AAN9Y8T5"/>
<dbReference type="Proteomes" id="UP001367676">
    <property type="component" value="Unassembled WGS sequence"/>
</dbReference>
<dbReference type="InterPro" id="IPR009729">
    <property type="entry name" value="Gal-3-0_sulfotransfrase"/>
</dbReference>
<protein>
    <recommendedName>
        <fullName evidence="12">Galactosylceramide sulfotransferase-like</fullName>
    </recommendedName>
</protein>
<keyword evidence="11" id="KW-1185">Reference proteome</keyword>
<dbReference type="InterPro" id="IPR027417">
    <property type="entry name" value="P-loop_NTPase"/>
</dbReference>
<sequence>MVQSKNKIRKDSYMIFKILNLSHSHSQTPSLDYIFNFRNSFQQITTDPDSSSTPSAAPRKNIFFVKTHKTASSTVQNILMRFGFHHSLNFMLPSYDCYLGYLHPIREKDMNAKSIPADRKFNIFAHHTRYRLDTNRFLYPDTVRVTILRDPAELFESVFHYFNLSKDCNMSLRQLINNLPSANDVDFFNYTSQKRIHGRNQMSRDLGLEMPHNRSYAEILDFIRFVDSQFHLVMITEYMEASLVLLADLMRWPLHYVSYFSQNVRKNTSKTVLSETDRFVLSQYNFADHLLYDHFLENFRERVVEYGFEQMSAAIQELHLINAKLKHRCVTKENYEGFKNTKSYDLRDPLDWECAYSTKRQIEFSNELREKQIESECANGEVSNFTVAQDRMDFQAKKQPRKRGAFSLPYGSSFGHSFYTSHLKSISQLKKDFAPAFIEKYVPVPVHVKVPVHVPKLVPVTVEKAVPVPIKVNVPQPYPVYKRIAVPIKVPVDRPVPVQVLKPYPVFVEKQVPYPVDKPVPVPVKVPVDRPYPVYISLEKPTTEKPAMAQIKWVPEKSFSTATGKSMAWLEKPDMSSGLSFKWAPASDDTDNEKFMASLFETPEHSESDIILPENIELEIKK</sequence>
<evidence type="ECO:0000256" key="4">
    <source>
        <dbReference type="ARBA" id="ARBA00022692"/>
    </source>
</evidence>
<evidence type="ECO:0000313" key="11">
    <source>
        <dbReference type="Proteomes" id="UP001367676"/>
    </source>
</evidence>
<proteinExistence type="inferred from homology"/>
<dbReference type="SUPFAM" id="SSF52540">
    <property type="entry name" value="P-loop containing nucleoside triphosphate hydrolases"/>
    <property type="match status" value="1"/>
</dbReference>
<keyword evidence="7" id="KW-0333">Golgi apparatus</keyword>
<evidence type="ECO:0000256" key="9">
    <source>
        <dbReference type="ARBA" id="ARBA00023180"/>
    </source>
</evidence>
<keyword evidence="9" id="KW-0325">Glycoprotein</keyword>
<evidence type="ECO:0000256" key="1">
    <source>
        <dbReference type="ARBA" id="ARBA00004323"/>
    </source>
</evidence>
<dbReference type="Gene3D" id="3.40.50.300">
    <property type="entry name" value="P-loop containing nucleotide triphosphate hydrolases"/>
    <property type="match status" value="1"/>
</dbReference>
<keyword evidence="5" id="KW-0735">Signal-anchor</keyword>
<dbReference type="EMBL" id="JBBCAQ010000003">
    <property type="protein sequence ID" value="KAK7604353.1"/>
    <property type="molecule type" value="Genomic_DNA"/>
</dbReference>
<evidence type="ECO:0000313" key="10">
    <source>
        <dbReference type="EMBL" id="KAK7604353.1"/>
    </source>
</evidence>
<evidence type="ECO:0000256" key="6">
    <source>
        <dbReference type="ARBA" id="ARBA00022989"/>
    </source>
</evidence>
<dbReference type="GO" id="GO:0009247">
    <property type="term" value="P:glycolipid biosynthetic process"/>
    <property type="evidence" value="ECO:0007669"/>
    <property type="project" value="InterPro"/>
</dbReference>
<evidence type="ECO:0000256" key="5">
    <source>
        <dbReference type="ARBA" id="ARBA00022968"/>
    </source>
</evidence>
<comment type="caution">
    <text evidence="10">The sequence shown here is derived from an EMBL/GenBank/DDBJ whole genome shotgun (WGS) entry which is preliminary data.</text>
</comment>
<dbReference type="Pfam" id="PF06990">
    <property type="entry name" value="Gal-3-0_sulfotr"/>
    <property type="match status" value="1"/>
</dbReference>
<accession>A0AAN9Y8T5</accession>
<dbReference type="PANTHER" id="PTHR14647:SF87">
    <property type="entry name" value="PUTATIVE-RELATED"/>
    <property type="match status" value="1"/>
</dbReference>
<dbReference type="PANTHER" id="PTHR14647">
    <property type="entry name" value="GALACTOSE-3-O-SULFOTRANSFERASE"/>
    <property type="match status" value="1"/>
</dbReference>
<reference evidence="10 11" key="1">
    <citation type="submission" date="2024-03" db="EMBL/GenBank/DDBJ databases">
        <title>Adaptation during the transition from Ophiocordyceps entomopathogen to insect associate is accompanied by gene loss and intensified selection.</title>
        <authorList>
            <person name="Ward C.M."/>
            <person name="Onetto C.A."/>
            <person name="Borneman A.R."/>
        </authorList>
    </citation>
    <scope>NUCLEOTIDE SEQUENCE [LARGE SCALE GENOMIC DNA]</scope>
    <source>
        <strain evidence="10">AWRI1</strain>
        <tissue evidence="10">Single Adult Female</tissue>
    </source>
</reference>
<keyword evidence="4" id="KW-0812">Transmembrane</keyword>
<keyword evidence="6" id="KW-1133">Transmembrane helix</keyword>
<evidence type="ECO:0000256" key="7">
    <source>
        <dbReference type="ARBA" id="ARBA00023034"/>
    </source>
</evidence>
<gene>
    <name evidence="10" type="ORF">V9T40_005539</name>
</gene>
<evidence type="ECO:0000256" key="8">
    <source>
        <dbReference type="ARBA" id="ARBA00023136"/>
    </source>
</evidence>
<comment type="similarity">
    <text evidence="2">Belongs to the galactose-3-O-sulfotransferase family.</text>
</comment>
<dbReference type="GO" id="GO:0001733">
    <property type="term" value="F:galactosylceramide sulfotransferase activity"/>
    <property type="evidence" value="ECO:0007669"/>
    <property type="project" value="InterPro"/>
</dbReference>
<evidence type="ECO:0008006" key="12">
    <source>
        <dbReference type="Google" id="ProtNLM"/>
    </source>
</evidence>
<evidence type="ECO:0000256" key="2">
    <source>
        <dbReference type="ARBA" id="ARBA00008124"/>
    </source>
</evidence>
<comment type="subcellular location">
    <subcellularLocation>
        <location evidence="1">Golgi apparatus membrane</location>
        <topology evidence="1">Single-pass type II membrane protein</topology>
    </subcellularLocation>
</comment>
<keyword evidence="8" id="KW-0472">Membrane</keyword>
<dbReference type="GO" id="GO:0000139">
    <property type="term" value="C:Golgi membrane"/>
    <property type="evidence" value="ECO:0007669"/>
    <property type="project" value="UniProtKB-SubCell"/>
</dbReference>
<evidence type="ECO:0000256" key="3">
    <source>
        <dbReference type="ARBA" id="ARBA00022679"/>
    </source>
</evidence>
<organism evidence="10 11">
    <name type="scientific">Parthenolecanium corni</name>
    <dbReference type="NCBI Taxonomy" id="536013"/>
    <lineage>
        <taxon>Eukaryota</taxon>
        <taxon>Metazoa</taxon>
        <taxon>Ecdysozoa</taxon>
        <taxon>Arthropoda</taxon>
        <taxon>Hexapoda</taxon>
        <taxon>Insecta</taxon>
        <taxon>Pterygota</taxon>
        <taxon>Neoptera</taxon>
        <taxon>Paraneoptera</taxon>
        <taxon>Hemiptera</taxon>
        <taxon>Sternorrhyncha</taxon>
        <taxon>Coccoidea</taxon>
        <taxon>Coccidae</taxon>
        <taxon>Parthenolecanium</taxon>
    </lineage>
</organism>
<name>A0AAN9Y8T5_9HEMI</name>
<keyword evidence="3" id="KW-0808">Transferase</keyword>